<dbReference type="InterPro" id="IPR041183">
    <property type="entry name" value="Cyclophilin-like"/>
</dbReference>
<keyword evidence="3" id="KW-1185">Reference proteome</keyword>
<accession>A0ABM8LKI2</accession>
<name>A0ABM8LKI2_9BURK</name>
<dbReference type="SUPFAM" id="SSF50891">
    <property type="entry name" value="Cyclophilin-like"/>
    <property type="match status" value="1"/>
</dbReference>
<feature type="domain" description="Cyclophilin-like" evidence="1">
    <location>
        <begin position="2"/>
        <end position="97"/>
    </location>
</feature>
<comment type="caution">
    <text evidence="2">The sequence shown here is derived from an EMBL/GenBank/DDBJ whole genome shotgun (WGS) entry which is preliminary data.</text>
</comment>
<evidence type="ECO:0000313" key="3">
    <source>
        <dbReference type="Proteomes" id="UP000507140"/>
    </source>
</evidence>
<gene>
    <name evidence="2" type="ORF">LMG3415_05230</name>
</gene>
<evidence type="ECO:0000313" key="2">
    <source>
        <dbReference type="EMBL" id="CAB3915808.1"/>
    </source>
</evidence>
<sequence length="108" mass="11387">MLSATLEDNAAARDFLAQLPLTLDLQDYAATEKIAQLPTKLSTAGASAGMTPSIGDITYYAPWGNLAIFYKGFGHSAGLVKLGRIHGDIQVLRAAGPLTAGIEVAERR</sequence>
<dbReference type="Proteomes" id="UP000507140">
    <property type="component" value="Unassembled WGS sequence"/>
</dbReference>
<dbReference type="Gene3D" id="2.40.100.20">
    <property type="match status" value="1"/>
</dbReference>
<dbReference type="InterPro" id="IPR029000">
    <property type="entry name" value="Cyclophilin-like_dom_sf"/>
</dbReference>
<dbReference type="Pfam" id="PF18050">
    <property type="entry name" value="Cyclophil_like2"/>
    <property type="match status" value="1"/>
</dbReference>
<dbReference type="RefSeq" id="WP_223306603.1">
    <property type="nucleotide sequence ID" value="NZ_CADIKR010000008.1"/>
</dbReference>
<organism evidence="2 3">
    <name type="scientific">Achromobacter mucicolens</name>
    <dbReference type="NCBI Taxonomy" id="1389922"/>
    <lineage>
        <taxon>Bacteria</taxon>
        <taxon>Pseudomonadati</taxon>
        <taxon>Pseudomonadota</taxon>
        <taxon>Betaproteobacteria</taxon>
        <taxon>Burkholderiales</taxon>
        <taxon>Alcaligenaceae</taxon>
        <taxon>Achromobacter</taxon>
    </lineage>
</organism>
<reference evidence="2 3" key="1">
    <citation type="submission" date="2020-04" db="EMBL/GenBank/DDBJ databases">
        <authorList>
            <person name="De Canck E."/>
        </authorList>
    </citation>
    <scope>NUCLEOTIDE SEQUENCE [LARGE SCALE GENOMIC DNA]</scope>
    <source>
        <strain evidence="2 3">LMG 3415</strain>
    </source>
</reference>
<protein>
    <recommendedName>
        <fullName evidence="1">Cyclophilin-like domain-containing protein</fullName>
    </recommendedName>
</protein>
<dbReference type="EMBL" id="CADIKR010000008">
    <property type="protein sequence ID" value="CAB3915808.1"/>
    <property type="molecule type" value="Genomic_DNA"/>
</dbReference>
<proteinExistence type="predicted"/>
<evidence type="ECO:0000259" key="1">
    <source>
        <dbReference type="Pfam" id="PF18050"/>
    </source>
</evidence>